<organism evidence="2 3">
    <name type="scientific">Actinocatenispora rupis</name>
    <dbReference type="NCBI Taxonomy" id="519421"/>
    <lineage>
        <taxon>Bacteria</taxon>
        <taxon>Bacillati</taxon>
        <taxon>Actinomycetota</taxon>
        <taxon>Actinomycetes</taxon>
        <taxon>Micromonosporales</taxon>
        <taxon>Micromonosporaceae</taxon>
        <taxon>Actinocatenispora</taxon>
    </lineage>
</organism>
<dbReference type="Proteomes" id="UP000612808">
    <property type="component" value="Unassembled WGS sequence"/>
</dbReference>
<protein>
    <submittedName>
        <fullName evidence="2">Transcriptional regulator</fullName>
    </submittedName>
</protein>
<evidence type="ECO:0000313" key="3">
    <source>
        <dbReference type="Proteomes" id="UP000612808"/>
    </source>
</evidence>
<dbReference type="Pfam" id="PF19054">
    <property type="entry name" value="DUF5753"/>
    <property type="match status" value="1"/>
</dbReference>
<dbReference type="EMBL" id="BOMB01000012">
    <property type="protein sequence ID" value="GID11505.1"/>
    <property type="molecule type" value="Genomic_DNA"/>
</dbReference>
<dbReference type="RefSeq" id="WP_203657490.1">
    <property type="nucleotide sequence ID" value="NZ_BAAAZM010000006.1"/>
</dbReference>
<evidence type="ECO:0000259" key="1">
    <source>
        <dbReference type="Pfam" id="PF19054"/>
    </source>
</evidence>
<dbReference type="Pfam" id="PF13560">
    <property type="entry name" value="HTH_31"/>
    <property type="match status" value="1"/>
</dbReference>
<evidence type="ECO:0000313" key="2">
    <source>
        <dbReference type="EMBL" id="GID11505.1"/>
    </source>
</evidence>
<keyword evidence="3" id="KW-1185">Reference proteome</keyword>
<dbReference type="InterPro" id="IPR043917">
    <property type="entry name" value="DUF5753"/>
</dbReference>
<comment type="caution">
    <text evidence="2">The sequence shown here is derived from an EMBL/GenBank/DDBJ whole genome shotgun (WGS) entry which is preliminary data.</text>
</comment>
<name>A0A8J3IZ59_9ACTN</name>
<proteinExistence type="predicted"/>
<accession>A0A8J3IZ59</accession>
<sequence>MSETVASAGSTVARRQLGRELSILRKSLVPAISQVKASREMGWSQAKLHRLEAGKPEVTILRRDIRDLCEMYGASSARAAKLMAIYEQTQLAGPWASRYGEIPDWFQLYVELEQAASGLREYHTELITGVFQIREYATELVRLDLEGRNTDATADVIAERVEIRLKRSELLTRELPAAPTFDIVLNEAIIRRPVGGPHVMARQLRHLAEVSELPNVTLRIVPFSAGLHRAALAAGAFVILDFAANEEPTTVYSEGLTGAAYLDQDNETAAYIWAFDGLTKSSLDASASRDLVITASKEYER</sequence>
<feature type="domain" description="DUF5753" evidence="1">
    <location>
        <begin position="106"/>
        <end position="292"/>
    </location>
</feature>
<reference evidence="2" key="1">
    <citation type="submission" date="2021-01" db="EMBL/GenBank/DDBJ databases">
        <title>Whole genome shotgun sequence of Actinocatenispora rupis NBRC 107355.</title>
        <authorList>
            <person name="Komaki H."/>
            <person name="Tamura T."/>
        </authorList>
    </citation>
    <scope>NUCLEOTIDE SEQUENCE</scope>
    <source>
        <strain evidence="2">NBRC 107355</strain>
    </source>
</reference>
<gene>
    <name evidence="2" type="ORF">Aru02nite_23940</name>
</gene>
<dbReference type="AlphaFoldDB" id="A0A8J3IZ59"/>